<organism evidence="3 4">
    <name type="scientific">Epicoccum nigrum</name>
    <name type="common">Soil fungus</name>
    <name type="synonym">Epicoccum purpurascens</name>
    <dbReference type="NCBI Taxonomy" id="105696"/>
    <lineage>
        <taxon>Eukaryota</taxon>
        <taxon>Fungi</taxon>
        <taxon>Dikarya</taxon>
        <taxon>Ascomycota</taxon>
        <taxon>Pezizomycotina</taxon>
        <taxon>Dothideomycetes</taxon>
        <taxon>Pleosporomycetidae</taxon>
        <taxon>Pleosporales</taxon>
        <taxon>Pleosporineae</taxon>
        <taxon>Didymellaceae</taxon>
        <taxon>Epicoccum</taxon>
    </lineage>
</organism>
<feature type="chain" id="PRO_5012124235" evidence="2">
    <location>
        <begin position="20"/>
        <end position="196"/>
    </location>
</feature>
<evidence type="ECO:0000313" key="3">
    <source>
        <dbReference type="EMBL" id="OSS47817.1"/>
    </source>
</evidence>
<feature type="region of interest" description="Disordered" evidence="1">
    <location>
        <begin position="91"/>
        <end position="169"/>
    </location>
</feature>
<feature type="compositionally biased region" description="Low complexity" evidence="1">
    <location>
        <begin position="137"/>
        <end position="158"/>
    </location>
</feature>
<dbReference type="Proteomes" id="UP000193240">
    <property type="component" value="Unassembled WGS sequence"/>
</dbReference>
<feature type="compositionally biased region" description="Polar residues" evidence="1">
    <location>
        <begin position="119"/>
        <end position="136"/>
    </location>
</feature>
<name>A0A1Y2LXB4_EPING</name>
<feature type="signal peptide" evidence="2">
    <location>
        <begin position="1"/>
        <end position="19"/>
    </location>
</feature>
<reference evidence="3 4" key="1">
    <citation type="journal article" date="2017" name="Genome Announc.">
        <title>Genome sequence of the saprophytic ascomycete Epicoccum nigrum ICMP 19927 strain isolated from New Zealand.</title>
        <authorList>
            <person name="Fokin M."/>
            <person name="Fleetwood D."/>
            <person name="Weir B.S."/>
            <person name="Villas-Boas S.G."/>
        </authorList>
    </citation>
    <scope>NUCLEOTIDE SEQUENCE [LARGE SCALE GENOMIC DNA]</scope>
    <source>
        <strain evidence="3 4">ICMP 19927</strain>
    </source>
</reference>
<evidence type="ECO:0000256" key="1">
    <source>
        <dbReference type="SAM" id="MobiDB-lite"/>
    </source>
</evidence>
<dbReference type="InParanoid" id="A0A1Y2LXB4"/>
<evidence type="ECO:0000256" key="2">
    <source>
        <dbReference type="SAM" id="SignalP"/>
    </source>
</evidence>
<dbReference type="EMBL" id="KZ107847">
    <property type="protein sequence ID" value="OSS47817.1"/>
    <property type="molecule type" value="Genomic_DNA"/>
</dbReference>
<dbReference type="AlphaFoldDB" id="A0A1Y2LXB4"/>
<proteinExistence type="predicted"/>
<protein>
    <submittedName>
        <fullName evidence="3">Uncharacterized protein</fullName>
    </submittedName>
</protein>
<evidence type="ECO:0000313" key="4">
    <source>
        <dbReference type="Proteomes" id="UP000193240"/>
    </source>
</evidence>
<accession>A0A1Y2LXB4</accession>
<keyword evidence="2" id="KW-0732">Signal</keyword>
<dbReference type="OMA" id="CFMEPCP"/>
<keyword evidence="4" id="KW-1185">Reference proteome</keyword>
<gene>
    <name evidence="3" type="ORF">B5807_06330</name>
</gene>
<sequence>MRSTTLGSTLFLLASAVAAQQSDSVVTEIPSSLVQTTEQAYTIQTSDPVGTGSVCYEVCVQEPCYACSATPVPLPTPITVSDGDVTMTFPVESLPPVGSDPVTTPSHSGILTHPLLPPISQTTDPLMSIPQGETPQATGPTASSSGSGSASASRSAPAEQSTAAAPSSLKGEGTPFVFALGLSGASILFGAAWTLL</sequence>